<keyword evidence="2" id="KW-1185">Reference proteome</keyword>
<dbReference type="Gene3D" id="3.60.10.10">
    <property type="entry name" value="Endonuclease/exonuclease/phosphatase"/>
    <property type="match status" value="1"/>
</dbReference>
<dbReference type="AlphaFoldDB" id="A0AAD7GIA2"/>
<reference evidence="1" key="1">
    <citation type="submission" date="2023-03" db="EMBL/GenBank/DDBJ databases">
        <title>Massive genome expansion in bonnet fungi (Mycena s.s.) driven by repeated elements and novel gene families across ecological guilds.</title>
        <authorList>
            <consortium name="Lawrence Berkeley National Laboratory"/>
            <person name="Harder C.B."/>
            <person name="Miyauchi S."/>
            <person name="Viragh M."/>
            <person name="Kuo A."/>
            <person name="Thoen E."/>
            <person name="Andreopoulos B."/>
            <person name="Lu D."/>
            <person name="Skrede I."/>
            <person name="Drula E."/>
            <person name="Henrissat B."/>
            <person name="Morin E."/>
            <person name="Kohler A."/>
            <person name="Barry K."/>
            <person name="LaButti K."/>
            <person name="Morin E."/>
            <person name="Salamov A."/>
            <person name="Lipzen A."/>
            <person name="Mereny Z."/>
            <person name="Hegedus B."/>
            <person name="Baldrian P."/>
            <person name="Stursova M."/>
            <person name="Weitz H."/>
            <person name="Taylor A."/>
            <person name="Grigoriev I.V."/>
            <person name="Nagy L.G."/>
            <person name="Martin F."/>
            <person name="Kauserud H."/>
        </authorList>
    </citation>
    <scope>NUCLEOTIDE SEQUENCE</scope>
    <source>
        <strain evidence="1">CBHHK067</strain>
    </source>
</reference>
<accession>A0AAD7GIA2</accession>
<protein>
    <recommendedName>
        <fullName evidence="3">DNase I-like protein</fullName>
    </recommendedName>
</protein>
<evidence type="ECO:0000313" key="2">
    <source>
        <dbReference type="Proteomes" id="UP001221757"/>
    </source>
</evidence>
<evidence type="ECO:0008006" key="3">
    <source>
        <dbReference type="Google" id="ProtNLM"/>
    </source>
</evidence>
<organism evidence="1 2">
    <name type="scientific">Mycena rosella</name>
    <name type="common">Pink bonnet</name>
    <name type="synonym">Agaricus rosellus</name>
    <dbReference type="NCBI Taxonomy" id="1033263"/>
    <lineage>
        <taxon>Eukaryota</taxon>
        <taxon>Fungi</taxon>
        <taxon>Dikarya</taxon>
        <taxon>Basidiomycota</taxon>
        <taxon>Agaricomycotina</taxon>
        <taxon>Agaricomycetes</taxon>
        <taxon>Agaricomycetidae</taxon>
        <taxon>Agaricales</taxon>
        <taxon>Marasmiineae</taxon>
        <taxon>Mycenaceae</taxon>
        <taxon>Mycena</taxon>
    </lineage>
</organism>
<name>A0AAD7GIA2_MYCRO</name>
<dbReference type="SUPFAM" id="SSF56219">
    <property type="entry name" value="DNase I-like"/>
    <property type="match status" value="1"/>
</dbReference>
<feature type="non-terminal residue" evidence="1">
    <location>
        <position position="1"/>
    </location>
</feature>
<dbReference type="InterPro" id="IPR036691">
    <property type="entry name" value="Endo/exonu/phosph_ase_sf"/>
</dbReference>
<evidence type="ECO:0000313" key="1">
    <source>
        <dbReference type="EMBL" id="KAJ7696272.1"/>
    </source>
</evidence>
<comment type="caution">
    <text evidence="1">The sequence shown here is derived from an EMBL/GenBank/DDBJ whole genome shotgun (WGS) entry which is preliminary data.</text>
</comment>
<feature type="non-terminal residue" evidence="1">
    <location>
        <position position="232"/>
    </location>
</feature>
<dbReference type="Proteomes" id="UP001221757">
    <property type="component" value="Unassembled WGS sequence"/>
</dbReference>
<gene>
    <name evidence="1" type="ORF">B0H17DRAFT_846418</name>
</gene>
<proteinExistence type="predicted"/>
<sequence>PGRAMMLVFPWHGKSLNILNIYAPNRPEERDEMWRQLWELWAKDPLLPFPHITFGDWNFVEDPLDRNSGAVEPVPESYRRLKSLLHLHDGWRDTFPDTRDYTCSQHRKDRESDHVHISYSRIDRIYIDHQQREMYRDWTIKHCSVKSDHRLITAQLACRPEEKPGNGRWSMPLYLLKTKKFMDQVQTLATQLVKDLDRLQLSHHHPEENIQTLWAKFKLDVTTYGKHCSRFI</sequence>
<dbReference type="EMBL" id="JARKIE010000035">
    <property type="protein sequence ID" value="KAJ7696272.1"/>
    <property type="molecule type" value="Genomic_DNA"/>
</dbReference>